<dbReference type="AlphaFoldDB" id="A0A1T2DPX6"/>
<gene>
    <name evidence="1" type="ORF">BOV88_13305</name>
</gene>
<accession>A0A1T2DPX6</accession>
<protein>
    <submittedName>
        <fullName evidence="1">Uncharacterized protein</fullName>
    </submittedName>
</protein>
<evidence type="ECO:0000313" key="1">
    <source>
        <dbReference type="EMBL" id="OOY33811.1"/>
    </source>
</evidence>
<dbReference type="RefSeq" id="WP_078453687.1">
    <property type="nucleotide sequence ID" value="NZ_MPQP01000035.1"/>
</dbReference>
<dbReference type="Proteomes" id="UP000190962">
    <property type="component" value="Unassembled WGS sequence"/>
</dbReference>
<dbReference type="EMBL" id="MPNX01000039">
    <property type="protein sequence ID" value="OOY33811.1"/>
    <property type="molecule type" value="Genomic_DNA"/>
</dbReference>
<sequence>MHITTVPFCIILNFFLWSASWADIEFVGELTYGPKRYSSAAIPGEVVSEREQSSSVRMLDAEVDIYIGEKTESPDEKIPINGKGAFTLENQSDADARIVIGFPLGDRVYSQYGLESFTASNDGQPAPVYVATSGNKLPWRLFHLSSELTGGEMKAVDISDSQFPALKDVLMSGEPVSQLLLWEASIPAMTARVVEINYTLNIPWQSPEVFTRHVEGNKEVRRVMKDSISSEWLKVLDDKKKYLFFDYILATGASWKGEIGKEEIRIHLDSSWQGKEPQLFVANRDSDIESVRVVS</sequence>
<proteinExistence type="predicted"/>
<name>A0A1T2DPX6_SOVGS</name>
<evidence type="ECO:0000313" key="2">
    <source>
        <dbReference type="Proteomes" id="UP000190962"/>
    </source>
</evidence>
<comment type="caution">
    <text evidence="1">The sequence shown here is derived from an EMBL/GenBank/DDBJ whole genome shotgun (WGS) entry which is preliminary data.</text>
</comment>
<reference evidence="1 2" key="1">
    <citation type="submission" date="2016-11" db="EMBL/GenBank/DDBJ databases">
        <title>Mixed transmission modes and dynamic genome evolution in an obligate animal-bacterial symbiosis.</title>
        <authorList>
            <person name="Russell S.L."/>
            <person name="Corbett-Detig R.B."/>
            <person name="Cavanaugh C.M."/>
        </authorList>
    </citation>
    <scope>NUCLEOTIDE SEQUENCE [LARGE SCALE GENOMIC DNA]</scope>
    <source>
        <strain evidence="1">MA-KB16</strain>
    </source>
</reference>
<dbReference type="Gene3D" id="2.60.40.3680">
    <property type="match status" value="1"/>
</dbReference>
<organism evidence="1 2">
    <name type="scientific">Solemya velum gill symbiont</name>
    <dbReference type="NCBI Taxonomy" id="2340"/>
    <lineage>
        <taxon>Bacteria</taxon>
        <taxon>Pseudomonadati</taxon>
        <taxon>Pseudomonadota</taxon>
        <taxon>Gammaproteobacteria</taxon>
        <taxon>sulfur-oxidizing symbionts</taxon>
    </lineage>
</organism>